<comment type="caution">
    <text evidence="2">The sequence shown here is derived from an EMBL/GenBank/DDBJ whole genome shotgun (WGS) entry which is preliminary data.</text>
</comment>
<dbReference type="RefSeq" id="WP_152265235.1">
    <property type="nucleotide sequence ID" value="NZ_VOKX01000106.1"/>
</dbReference>
<evidence type="ECO:0000256" key="1">
    <source>
        <dbReference type="SAM" id="MobiDB-lite"/>
    </source>
</evidence>
<protein>
    <submittedName>
        <fullName evidence="2">Uncharacterized protein</fullName>
    </submittedName>
</protein>
<organism evidence="2 3">
    <name type="scientific">Streptomyces mobaraensis</name>
    <name type="common">Streptoverticillium mobaraense</name>
    <dbReference type="NCBI Taxonomy" id="35621"/>
    <lineage>
        <taxon>Bacteria</taxon>
        <taxon>Bacillati</taxon>
        <taxon>Actinomycetota</taxon>
        <taxon>Actinomycetes</taxon>
        <taxon>Kitasatosporales</taxon>
        <taxon>Streptomycetaceae</taxon>
        <taxon>Streptomyces</taxon>
    </lineage>
</organism>
<dbReference type="Proteomes" id="UP000327000">
    <property type="component" value="Unassembled WGS sequence"/>
</dbReference>
<evidence type="ECO:0000313" key="3">
    <source>
        <dbReference type="Proteomes" id="UP000327000"/>
    </source>
</evidence>
<feature type="region of interest" description="Disordered" evidence="1">
    <location>
        <begin position="45"/>
        <end position="64"/>
    </location>
</feature>
<keyword evidence="3" id="KW-1185">Reference proteome</keyword>
<dbReference type="EMBL" id="VOKX01000106">
    <property type="protein sequence ID" value="KAB7835778.1"/>
    <property type="molecule type" value="Genomic_DNA"/>
</dbReference>
<name>A0A5N5W1L3_STRMB</name>
<accession>A0A5N5W1L3</accession>
<sequence>MSGRTRVTRRFLLDDPLGTIAKWTYGLGSAATLALLAQIVGADHDHTLAPPRPPLTTTDLPADE</sequence>
<gene>
    <name evidence="2" type="ORF">FRZ00_26555</name>
</gene>
<proteinExistence type="predicted"/>
<evidence type="ECO:0000313" key="2">
    <source>
        <dbReference type="EMBL" id="KAB7835778.1"/>
    </source>
</evidence>
<reference evidence="2 3" key="1">
    <citation type="journal article" date="2019" name="Microb. Cell Fact.">
        <title>Exploring novel herbicidin analogues by transcriptional regulator overexpression and MS/MS molecular networking.</title>
        <authorList>
            <person name="Shi Y."/>
            <person name="Gu R."/>
            <person name="Li Y."/>
            <person name="Wang X."/>
            <person name="Ren W."/>
            <person name="Li X."/>
            <person name="Wang L."/>
            <person name="Xie Y."/>
            <person name="Hong B."/>
        </authorList>
    </citation>
    <scope>NUCLEOTIDE SEQUENCE [LARGE SCALE GENOMIC DNA]</scope>
    <source>
        <strain evidence="2 3">US-43</strain>
    </source>
</reference>
<feature type="compositionally biased region" description="Low complexity" evidence="1">
    <location>
        <begin position="55"/>
        <end position="64"/>
    </location>
</feature>
<dbReference type="AlphaFoldDB" id="A0A5N5W1L3"/>